<comment type="similarity">
    <text evidence="2">Belongs to the AIM18/AIM46 family.</text>
</comment>
<dbReference type="EMBL" id="JAEUBF010001112">
    <property type="protein sequence ID" value="KAH3672868.1"/>
    <property type="molecule type" value="Genomic_DNA"/>
</dbReference>
<feature type="domain" description="Chalcone isomerase" evidence="6">
    <location>
        <begin position="75"/>
        <end position="271"/>
    </location>
</feature>
<reference evidence="7" key="2">
    <citation type="submission" date="2021-01" db="EMBL/GenBank/DDBJ databases">
        <authorList>
            <person name="Schikora-Tamarit M.A."/>
        </authorList>
    </citation>
    <scope>NUCLEOTIDE SEQUENCE</scope>
    <source>
        <strain evidence="7">CBS6341</strain>
    </source>
</reference>
<proteinExistence type="inferred from homology"/>
<evidence type="ECO:0000256" key="2">
    <source>
        <dbReference type="ARBA" id="ARBA00009111"/>
    </source>
</evidence>
<dbReference type="Proteomes" id="UP000769528">
    <property type="component" value="Unassembled WGS sequence"/>
</dbReference>
<dbReference type="Gene3D" id="3.50.70.10">
    <property type="match status" value="1"/>
</dbReference>
<comment type="subcellular location">
    <subcellularLocation>
        <location evidence="1">Mitochondrion</location>
    </subcellularLocation>
</comment>
<comment type="caution">
    <text evidence="7">The sequence shown here is derived from an EMBL/GenBank/DDBJ whole genome shotgun (WGS) entry which is preliminary data.</text>
</comment>
<keyword evidence="4" id="KW-0809">Transit peptide</keyword>
<dbReference type="PANTHER" id="PTHR47284:SF3">
    <property type="entry name" value="FATTY-ACID-BINDING PROTEIN 2"/>
    <property type="match status" value="1"/>
</dbReference>
<dbReference type="SUPFAM" id="SSF54626">
    <property type="entry name" value="Chalcone isomerase"/>
    <property type="match status" value="1"/>
</dbReference>
<name>A0A9P8PID0_9ASCO</name>
<dbReference type="GO" id="GO:0016872">
    <property type="term" value="F:intramolecular lyase activity"/>
    <property type="evidence" value="ECO:0007669"/>
    <property type="project" value="InterPro"/>
</dbReference>
<evidence type="ECO:0000313" key="7">
    <source>
        <dbReference type="EMBL" id="KAH3672868.1"/>
    </source>
</evidence>
<protein>
    <recommendedName>
        <fullName evidence="3">Altered inheritance of mitochondria protein 18, mitochondrial</fullName>
    </recommendedName>
</protein>
<dbReference type="Pfam" id="PF16035">
    <property type="entry name" value="Chalcone_2"/>
    <property type="match status" value="1"/>
</dbReference>
<accession>A0A9P8PID0</accession>
<gene>
    <name evidence="7" type="ORF">WICMUC_004090</name>
</gene>
<dbReference type="InterPro" id="IPR016088">
    <property type="entry name" value="Chalcone_isomerase_3-sand"/>
</dbReference>
<evidence type="ECO:0000256" key="1">
    <source>
        <dbReference type="ARBA" id="ARBA00004173"/>
    </source>
</evidence>
<organism evidence="7 8">
    <name type="scientific">Wickerhamomyces mucosus</name>
    <dbReference type="NCBI Taxonomy" id="1378264"/>
    <lineage>
        <taxon>Eukaryota</taxon>
        <taxon>Fungi</taxon>
        <taxon>Dikarya</taxon>
        <taxon>Ascomycota</taxon>
        <taxon>Saccharomycotina</taxon>
        <taxon>Saccharomycetes</taxon>
        <taxon>Phaffomycetales</taxon>
        <taxon>Wickerhamomycetaceae</taxon>
        <taxon>Wickerhamomyces</taxon>
    </lineage>
</organism>
<dbReference type="InterPro" id="IPR036298">
    <property type="entry name" value="Chalcone_isomerase_sf"/>
</dbReference>
<keyword evidence="5" id="KW-0496">Mitochondrion</keyword>
<evidence type="ECO:0000313" key="8">
    <source>
        <dbReference type="Proteomes" id="UP000769528"/>
    </source>
</evidence>
<sequence>MIFMNKIFTPQAFKSIKLIAGVTIASTSSVFLYNNVLNHHHHTIQLDDKVKDFDPTAISVDKSVGPLPLNLKLSTSYQLLGYGTRSVTFLKFRVYALGIYIADDDVEKIPLVFDSNYLSNTFIDDHDQGKNKSHSENVSDALKTPIKSKILISNFLDSNVRLVARITPVRNTDFGHLKDGLIKSILASGIPNDENLDNGLNELRNAFQRKGSVPKNHNLILERLTNGELQIYYEDLIHDRIKIGKVNNPIISKLLFLQYLQGGLSPDTKDCCIKRISELVVI</sequence>
<dbReference type="PANTHER" id="PTHR47284">
    <property type="entry name" value="FATTY-ACID-BINDING PROTEIN 2"/>
    <property type="match status" value="1"/>
</dbReference>
<keyword evidence="8" id="KW-1185">Reference proteome</keyword>
<evidence type="ECO:0000256" key="5">
    <source>
        <dbReference type="ARBA" id="ARBA00023128"/>
    </source>
</evidence>
<evidence type="ECO:0000259" key="6">
    <source>
        <dbReference type="Pfam" id="PF16035"/>
    </source>
</evidence>
<dbReference type="InterPro" id="IPR016087">
    <property type="entry name" value="Chalcone_isomerase"/>
</dbReference>
<dbReference type="OrthoDB" id="18193at2759"/>
<reference evidence="7" key="1">
    <citation type="journal article" date="2021" name="Open Biol.">
        <title>Shared evolutionary footprints suggest mitochondrial oxidative damage underlies multiple complex I losses in fungi.</title>
        <authorList>
            <person name="Schikora-Tamarit M.A."/>
            <person name="Marcet-Houben M."/>
            <person name="Nosek J."/>
            <person name="Gabaldon T."/>
        </authorList>
    </citation>
    <scope>NUCLEOTIDE SEQUENCE</scope>
    <source>
        <strain evidence="7">CBS6341</strain>
    </source>
</reference>
<dbReference type="GO" id="GO:0005739">
    <property type="term" value="C:mitochondrion"/>
    <property type="evidence" value="ECO:0007669"/>
    <property type="project" value="UniProtKB-SubCell"/>
</dbReference>
<dbReference type="AlphaFoldDB" id="A0A9P8PID0"/>
<evidence type="ECO:0000256" key="4">
    <source>
        <dbReference type="ARBA" id="ARBA00022946"/>
    </source>
</evidence>
<evidence type="ECO:0000256" key="3">
    <source>
        <dbReference type="ARBA" id="ARBA00018755"/>
    </source>
</evidence>